<dbReference type="SUPFAM" id="SSF64005">
    <property type="entry name" value="Undecaprenyl diphosphate synthase"/>
    <property type="match status" value="1"/>
</dbReference>
<evidence type="ECO:0000256" key="12">
    <source>
        <dbReference type="ARBA" id="ARBA00047353"/>
    </source>
</evidence>
<dbReference type="OrthoDB" id="19639at2759"/>
<dbReference type="Gene3D" id="3.40.1180.10">
    <property type="entry name" value="Decaprenyl diphosphate synthase-like"/>
    <property type="match status" value="1"/>
</dbReference>
<comment type="pathway">
    <text evidence="3">Protein modification; protein glycosylation.</text>
</comment>
<evidence type="ECO:0000256" key="8">
    <source>
        <dbReference type="ARBA" id="ARBA00022824"/>
    </source>
</evidence>
<evidence type="ECO:0000256" key="7">
    <source>
        <dbReference type="ARBA" id="ARBA00022692"/>
    </source>
</evidence>
<keyword evidence="7 14" id="KW-0812">Transmembrane</keyword>
<dbReference type="EMBL" id="PUHR01000142">
    <property type="protein sequence ID" value="KAG0662720.1"/>
    <property type="molecule type" value="Genomic_DNA"/>
</dbReference>
<sequence>MTMTEAQAINTTFLHDHKINDKESSETTGSNFHIPPPAASRMKGGNANTKRRTVQVISKSIFVDNRPNKNSDSDSGKFTEGSTFWKRENINYLEFTFYKIVLAELFFIYGIFRYFQLQYNKSKLKIFDLLYSPSNTPQLIRQDVIKLNKIPSRLAVILEVKPIGDVGGGLKGLLNDASELVCWTISAGVKHLSLYDYDGILQKNTDELRNAIFEHLSIYYGPANVPNYAVRIPHFNKVFYNKKGYGDGKGKVAIEVSLLSNRDGRETIVDLTRTMADLCSNKEMNINDITVDLIDTELKQLVGPEPDLLLYFGPALDLQGYPPWHIRLTEFFWEEDNNQVTYSVFIRGLKQYAGCKVNVGK</sequence>
<protein>
    <recommendedName>
        <fullName evidence="5">ditrans,polycis-polyprenyl diphosphate synthase [(2E,6E)-farnesyldiphosphate specific]</fullName>
        <ecNumber evidence="5">2.5.1.87</ecNumber>
    </recommendedName>
</protein>
<feature type="transmembrane region" description="Helical" evidence="14">
    <location>
        <begin position="95"/>
        <end position="115"/>
    </location>
</feature>
<comment type="cofactor">
    <cofactor evidence="1">
        <name>Mg(2+)</name>
        <dbReference type="ChEBI" id="CHEBI:18420"/>
    </cofactor>
</comment>
<dbReference type="GO" id="GO:1904423">
    <property type="term" value="C:dehydrodolichyl diphosphate synthase complex"/>
    <property type="evidence" value="ECO:0007669"/>
    <property type="project" value="InterPro"/>
</dbReference>
<evidence type="ECO:0000256" key="4">
    <source>
        <dbReference type="ARBA" id="ARBA00005432"/>
    </source>
</evidence>
<comment type="subcellular location">
    <subcellularLocation>
        <location evidence="2">Endoplasmic reticulum membrane</location>
    </subcellularLocation>
</comment>
<keyword evidence="6" id="KW-0808">Transferase</keyword>
<dbReference type="GO" id="GO:0005789">
    <property type="term" value="C:endoplasmic reticulum membrane"/>
    <property type="evidence" value="ECO:0007669"/>
    <property type="project" value="UniProtKB-SubCell"/>
</dbReference>
<accession>A0A9P6W4X5</accession>
<keyword evidence="9" id="KW-0460">Magnesium</keyword>
<reference evidence="15 16" key="1">
    <citation type="submission" date="2020-11" db="EMBL/GenBank/DDBJ databases">
        <title>Kefir isolates.</title>
        <authorList>
            <person name="Marcisauskas S."/>
            <person name="Kim Y."/>
            <person name="Blasche S."/>
        </authorList>
    </citation>
    <scope>NUCLEOTIDE SEQUENCE [LARGE SCALE GENOMIC DNA]</scope>
    <source>
        <strain evidence="15 16">OG2</strain>
    </source>
</reference>
<evidence type="ECO:0000313" key="16">
    <source>
        <dbReference type="Proteomes" id="UP000750334"/>
    </source>
</evidence>
<dbReference type="PANTHER" id="PTHR21528">
    <property type="entry name" value="DEHYDRODOLICHYL DIPHOSPHATE SYNTHASE COMPLEX SUBUNIT NUS1"/>
    <property type="match status" value="1"/>
</dbReference>
<dbReference type="EC" id="2.5.1.87" evidence="5"/>
<feature type="region of interest" description="Disordered" evidence="13">
    <location>
        <begin position="17"/>
        <end position="49"/>
    </location>
</feature>
<evidence type="ECO:0000256" key="13">
    <source>
        <dbReference type="SAM" id="MobiDB-lite"/>
    </source>
</evidence>
<comment type="similarity">
    <text evidence="4">Belongs to the UPP synthase family.</text>
</comment>
<evidence type="ECO:0000256" key="9">
    <source>
        <dbReference type="ARBA" id="ARBA00022842"/>
    </source>
</evidence>
<name>A0A9P6W4X5_MAUEX</name>
<evidence type="ECO:0000256" key="5">
    <source>
        <dbReference type="ARBA" id="ARBA00012596"/>
    </source>
</evidence>
<evidence type="ECO:0000256" key="1">
    <source>
        <dbReference type="ARBA" id="ARBA00001946"/>
    </source>
</evidence>
<dbReference type="AlphaFoldDB" id="A0A9P6W4X5"/>
<comment type="catalytic activity">
    <reaction evidence="12">
        <text>n isopentenyl diphosphate + (2E,6E)-farnesyl diphosphate = a di-trans,poly-cis-polyprenyl diphosphate + n diphosphate</text>
        <dbReference type="Rhea" id="RHEA:53008"/>
        <dbReference type="Rhea" id="RHEA-COMP:19494"/>
        <dbReference type="ChEBI" id="CHEBI:33019"/>
        <dbReference type="ChEBI" id="CHEBI:128769"/>
        <dbReference type="ChEBI" id="CHEBI:136960"/>
        <dbReference type="ChEBI" id="CHEBI:175763"/>
        <dbReference type="EC" id="2.5.1.87"/>
    </reaction>
</comment>
<evidence type="ECO:0000256" key="10">
    <source>
        <dbReference type="ARBA" id="ARBA00022989"/>
    </source>
</evidence>
<keyword evidence="16" id="KW-1185">Reference proteome</keyword>
<dbReference type="InterPro" id="IPR036424">
    <property type="entry name" value="UPP_synth-like_sf"/>
</dbReference>
<dbReference type="Proteomes" id="UP000750334">
    <property type="component" value="Unassembled WGS sequence"/>
</dbReference>
<evidence type="ECO:0000256" key="2">
    <source>
        <dbReference type="ARBA" id="ARBA00004586"/>
    </source>
</evidence>
<dbReference type="InterPro" id="IPR038887">
    <property type="entry name" value="Nus1/NgBR"/>
</dbReference>
<dbReference type="GO" id="GO:0045547">
    <property type="term" value="F:ditrans,polycis-polyprenyl diphosphate synthase [(2E,6E)-farnesyl diphosphate specific] activity"/>
    <property type="evidence" value="ECO:0007669"/>
    <property type="project" value="UniProtKB-EC"/>
</dbReference>
<keyword evidence="11 14" id="KW-0472">Membrane</keyword>
<keyword evidence="10 14" id="KW-1133">Transmembrane helix</keyword>
<evidence type="ECO:0000313" key="15">
    <source>
        <dbReference type="EMBL" id="KAG0662720.1"/>
    </source>
</evidence>
<evidence type="ECO:0000256" key="6">
    <source>
        <dbReference type="ARBA" id="ARBA00022679"/>
    </source>
</evidence>
<comment type="caution">
    <text evidence="15">The sequence shown here is derived from an EMBL/GenBank/DDBJ whole genome shotgun (WGS) entry which is preliminary data.</text>
</comment>
<proteinExistence type="inferred from homology"/>
<evidence type="ECO:0000256" key="11">
    <source>
        <dbReference type="ARBA" id="ARBA00023136"/>
    </source>
</evidence>
<organism evidence="15 16">
    <name type="scientific">Maudiozyma exigua</name>
    <name type="common">Yeast</name>
    <name type="synonym">Kazachstania exigua</name>
    <dbReference type="NCBI Taxonomy" id="34358"/>
    <lineage>
        <taxon>Eukaryota</taxon>
        <taxon>Fungi</taxon>
        <taxon>Dikarya</taxon>
        <taxon>Ascomycota</taxon>
        <taxon>Saccharomycotina</taxon>
        <taxon>Saccharomycetes</taxon>
        <taxon>Saccharomycetales</taxon>
        <taxon>Saccharomycetaceae</taxon>
        <taxon>Maudiozyma</taxon>
    </lineage>
</organism>
<gene>
    <name evidence="15" type="ORF">C6P45_001047</name>
</gene>
<keyword evidence="8" id="KW-0256">Endoplasmic reticulum</keyword>
<dbReference type="PANTHER" id="PTHR21528:SF0">
    <property type="entry name" value="DEHYDRODOLICHYL DIPHOSPHATE SYNTHASE COMPLEX SUBUNIT NUS1"/>
    <property type="match status" value="1"/>
</dbReference>
<evidence type="ECO:0000256" key="14">
    <source>
        <dbReference type="SAM" id="Phobius"/>
    </source>
</evidence>
<evidence type="ECO:0000256" key="3">
    <source>
        <dbReference type="ARBA" id="ARBA00004922"/>
    </source>
</evidence>